<accession>A0A1H2DV75</accession>
<evidence type="ECO:0000313" key="6">
    <source>
        <dbReference type="Proteomes" id="UP000182882"/>
    </source>
</evidence>
<dbReference type="AlphaFoldDB" id="A0A1H2DV75"/>
<dbReference type="Pfam" id="PF13432">
    <property type="entry name" value="TPR_16"/>
    <property type="match status" value="3"/>
</dbReference>
<keyword evidence="2 3" id="KW-0802">TPR repeat</keyword>
<dbReference type="KEGG" id="nur:ATY38_04535"/>
<evidence type="ECO:0000256" key="1">
    <source>
        <dbReference type="ARBA" id="ARBA00022737"/>
    </source>
</evidence>
<reference evidence="6" key="1">
    <citation type="submission" date="2016-10" db="EMBL/GenBank/DDBJ databases">
        <authorList>
            <person name="Varghese N."/>
            <person name="Submissions S."/>
        </authorList>
    </citation>
    <scope>NUCLEOTIDE SEQUENCE [LARGE SCALE GENOMIC DNA]</scope>
    <source>
        <strain evidence="6">Nm10</strain>
    </source>
</reference>
<evidence type="ECO:0000256" key="4">
    <source>
        <dbReference type="SAM" id="SignalP"/>
    </source>
</evidence>
<dbReference type="InterPro" id="IPR011990">
    <property type="entry name" value="TPR-like_helical_dom_sf"/>
</dbReference>
<dbReference type="PROSITE" id="PS51257">
    <property type="entry name" value="PROKAR_LIPOPROTEIN"/>
    <property type="match status" value="1"/>
</dbReference>
<name>A0A1H2DV75_9PROT</name>
<keyword evidence="6" id="KW-1185">Reference proteome</keyword>
<evidence type="ECO:0000256" key="3">
    <source>
        <dbReference type="PROSITE-ProRule" id="PRU00339"/>
    </source>
</evidence>
<proteinExistence type="predicted"/>
<feature type="chain" id="PRO_5016313801" evidence="4">
    <location>
        <begin position="19"/>
        <end position="578"/>
    </location>
</feature>
<dbReference type="Proteomes" id="UP000182882">
    <property type="component" value="Unassembled WGS sequence"/>
</dbReference>
<dbReference type="SMART" id="SM00028">
    <property type="entry name" value="TPR"/>
    <property type="match status" value="8"/>
</dbReference>
<dbReference type="EMBL" id="FNLN01000006">
    <property type="protein sequence ID" value="SDT86739.1"/>
    <property type="molecule type" value="Genomic_DNA"/>
</dbReference>
<dbReference type="RefSeq" id="WP_062558260.1">
    <property type="nucleotide sequence ID" value="NZ_CP013341.1"/>
</dbReference>
<evidence type="ECO:0000313" key="5">
    <source>
        <dbReference type="EMBL" id="SDT86739.1"/>
    </source>
</evidence>
<protein>
    <submittedName>
        <fullName evidence="5">Tetratricopeptide repeat-containing protein</fullName>
    </submittedName>
</protein>
<feature type="signal peptide" evidence="4">
    <location>
        <begin position="1"/>
        <end position="18"/>
    </location>
</feature>
<dbReference type="InterPro" id="IPR019734">
    <property type="entry name" value="TPR_rpt"/>
</dbReference>
<dbReference type="PANTHER" id="PTHR45586:SF1">
    <property type="entry name" value="LIPOPOLYSACCHARIDE ASSEMBLY PROTEIN B"/>
    <property type="match status" value="1"/>
</dbReference>
<dbReference type="SUPFAM" id="SSF48452">
    <property type="entry name" value="TPR-like"/>
    <property type="match status" value="3"/>
</dbReference>
<dbReference type="PROSITE" id="PS50005">
    <property type="entry name" value="TPR"/>
    <property type="match status" value="1"/>
</dbReference>
<keyword evidence="1" id="KW-0677">Repeat</keyword>
<gene>
    <name evidence="5" type="ORF">SAMN05216406_10698</name>
</gene>
<keyword evidence="4" id="KW-0732">Signal</keyword>
<dbReference type="Gene3D" id="1.25.40.10">
    <property type="entry name" value="Tetratricopeptide repeat domain"/>
    <property type="match status" value="2"/>
</dbReference>
<organism evidence="5 6">
    <name type="scientific">Nitrosomonas ureae</name>
    <dbReference type="NCBI Taxonomy" id="44577"/>
    <lineage>
        <taxon>Bacteria</taxon>
        <taxon>Pseudomonadati</taxon>
        <taxon>Pseudomonadota</taxon>
        <taxon>Betaproteobacteria</taxon>
        <taxon>Nitrosomonadales</taxon>
        <taxon>Nitrosomonadaceae</taxon>
        <taxon>Nitrosomonas</taxon>
    </lineage>
</organism>
<dbReference type="PANTHER" id="PTHR45586">
    <property type="entry name" value="TPR REPEAT-CONTAINING PROTEIN PA4667"/>
    <property type="match status" value="1"/>
</dbReference>
<evidence type="ECO:0000256" key="2">
    <source>
        <dbReference type="ARBA" id="ARBA00022803"/>
    </source>
</evidence>
<dbReference type="InterPro" id="IPR051012">
    <property type="entry name" value="CellSynth/LPSAsmb/PSIAsmb"/>
</dbReference>
<feature type="repeat" description="TPR" evidence="3">
    <location>
        <begin position="495"/>
        <end position="528"/>
    </location>
</feature>
<sequence length="578" mass="65247">MKFKLLCVLLLSVLTACAQIPANKEIENTEESNEQEDVTQANLPKQELTAPILFDFLIGETALQRGNLDVAVNRYVKLAKTTRDPRIAKRATEISLHAGNTFAAEQAATMWIQLEPDSVDARQTIAALLVNLGKLDVAEPHLEKLLATEKEGLGNAFMQLNQLLSRNPDKAATLQLIQQLSRPYKELPEVHFAISQAAWFANQHQLASDEMQRALALRPDWEIAAIHNGRILQRISIDDASEFYRDYLKKYPESNEVRIAYTRVLISGNEADLAREQLQWLMDKNSDDAEIMLAAGLLATEMGDFDVTETSFKKALSLGYKDTNAVYFHLGQIYEETNRPERAMESYQMVTSGGRYLPAQIRYADLLATKGYLKEAREHLQKLPAANDQQAAHLILAEAQILRKSKAYQEVFDLLDEGLKKLPDYPELLYDRALAADKLGKFKILEQDLRKLIQLKPDNAHAYNALGYSLAERGIQLPEALKLIRKAVELAPEDPYIMDSLGWVYYRMGNLTEGLNYLNLAFSVRPDAEIAAHLGEVLWMQGAKNDAINIWRSALEKEPGNEVLLETLQRLTKKKVID</sequence>